<comment type="caution">
    <text evidence="1">The sequence shown here is derived from an EMBL/GenBank/DDBJ whole genome shotgun (WGS) entry which is preliminary data.</text>
</comment>
<sequence>KKKKGYLAFKLDPEKAFDNVNWDFLKYCLHDFGFPDATVLDWLKPNIREGPSKWDKDEHVAK</sequence>
<dbReference type="EMBL" id="LXQA010029971">
    <property type="protein sequence ID" value="MCH95496.1"/>
    <property type="molecule type" value="Genomic_DNA"/>
</dbReference>
<evidence type="ECO:0000313" key="2">
    <source>
        <dbReference type="Proteomes" id="UP000265520"/>
    </source>
</evidence>
<accession>A0A392N6S5</accession>
<keyword evidence="1" id="KW-0695">RNA-directed DNA polymerase</keyword>
<keyword evidence="2" id="KW-1185">Reference proteome</keyword>
<name>A0A392N6S5_9FABA</name>
<dbReference type="Proteomes" id="UP000265520">
    <property type="component" value="Unassembled WGS sequence"/>
</dbReference>
<organism evidence="1 2">
    <name type="scientific">Trifolium medium</name>
    <dbReference type="NCBI Taxonomy" id="97028"/>
    <lineage>
        <taxon>Eukaryota</taxon>
        <taxon>Viridiplantae</taxon>
        <taxon>Streptophyta</taxon>
        <taxon>Embryophyta</taxon>
        <taxon>Tracheophyta</taxon>
        <taxon>Spermatophyta</taxon>
        <taxon>Magnoliopsida</taxon>
        <taxon>eudicotyledons</taxon>
        <taxon>Gunneridae</taxon>
        <taxon>Pentapetalae</taxon>
        <taxon>rosids</taxon>
        <taxon>fabids</taxon>
        <taxon>Fabales</taxon>
        <taxon>Fabaceae</taxon>
        <taxon>Papilionoideae</taxon>
        <taxon>50 kb inversion clade</taxon>
        <taxon>NPAAA clade</taxon>
        <taxon>Hologalegina</taxon>
        <taxon>IRL clade</taxon>
        <taxon>Trifolieae</taxon>
        <taxon>Trifolium</taxon>
    </lineage>
</organism>
<feature type="non-terminal residue" evidence="1">
    <location>
        <position position="1"/>
    </location>
</feature>
<reference evidence="1 2" key="1">
    <citation type="journal article" date="2018" name="Front. Plant Sci.">
        <title>Red Clover (Trifolium pratense) and Zigzag Clover (T. medium) - A Picture of Genomic Similarities and Differences.</title>
        <authorList>
            <person name="Dluhosova J."/>
            <person name="Istvanek J."/>
            <person name="Nedelnik J."/>
            <person name="Repkova J."/>
        </authorList>
    </citation>
    <scope>NUCLEOTIDE SEQUENCE [LARGE SCALE GENOMIC DNA]</scope>
    <source>
        <strain evidence="2">cv. 10/8</strain>
        <tissue evidence="1">Leaf</tissue>
    </source>
</reference>
<dbReference type="AlphaFoldDB" id="A0A392N6S5"/>
<dbReference type="GO" id="GO:0003964">
    <property type="term" value="F:RNA-directed DNA polymerase activity"/>
    <property type="evidence" value="ECO:0007669"/>
    <property type="project" value="UniProtKB-KW"/>
</dbReference>
<keyword evidence="1" id="KW-0808">Transferase</keyword>
<proteinExistence type="predicted"/>
<evidence type="ECO:0000313" key="1">
    <source>
        <dbReference type="EMBL" id="MCH95496.1"/>
    </source>
</evidence>
<keyword evidence="1" id="KW-0548">Nucleotidyltransferase</keyword>
<protein>
    <submittedName>
        <fullName evidence="1">RNA-directed DNA polymerase (Reverse transcriptase)</fullName>
    </submittedName>
</protein>